<keyword evidence="2 7" id="KW-0812">Transmembrane</keyword>
<accession>A0A066VVG0</accession>
<dbReference type="GeneID" id="25264465"/>
<protein>
    <submittedName>
        <fullName evidence="10">Oligoxyloglucan reducing end-specific cellobiohydrolase</fullName>
    </submittedName>
</protein>
<dbReference type="GO" id="GO:0006623">
    <property type="term" value="P:protein targeting to vacuole"/>
    <property type="evidence" value="ECO:0007669"/>
    <property type="project" value="TreeGrafter"/>
</dbReference>
<evidence type="ECO:0000256" key="2">
    <source>
        <dbReference type="ARBA" id="ARBA00022692"/>
    </source>
</evidence>
<feature type="chain" id="PRO_5001628521" evidence="8">
    <location>
        <begin position="30"/>
        <end position="1490"/>
    </location>
</feature>
<keyword evidence="8" id="KW-0732">Signal</keyword>
<dbReference type="GO" id="GO:0016020">
    <property type="term" value="C:membrane"/>
    <property type="evidence" value="ECO:0007669"/>
    <property type="project" value="UniProtKB-SubCell"/>
</dbReference>
<sequence>MRLAAAGSGRVVAALFLLLLQCMLPLALLVSSSNGVAAVASKPPAVTVNRFETLPAKVYYFVDSRVVLWHSSEENAVWRSEDEGKTWSPLEVPKKGEAHMLIEHPFDKSTAYILSKNKEHWRTIDRGRTWQKFTSPEIPAERSMPLEFNADPKHWDHIIFIGKKCVTNPWFGMSICRDEAYLTTNGFESDPQPMFEYINHCMWAKATPTMEISTSRLNRIFCIGASNGQDERSTMRLYYSDDFFQTRRIVSLGIGRDARNFIGIGSSKKFLITALKEPGNVGRGGGHTVLFVSTDGEIWRKARFPHGNKIRENGYTIVSSTDHSLVVDVKEEDISGSRSLGALFTSSSDGIDFVQSLENTHQNKHGIVDYEHLDNIDGVMLVNVEMPSQGPGQLQTRISFDDGSRWSRIKVDNLHRKTCKTDDIEHCSLHLHSVSHLHNVGKVFSSTAPGFVMGVGSVGNHLKQYKECDTWLSTDAGQSWMMVAQDAHKYEFGDQGSILVLAPDEDSSSKLKYSRNYGKTWKELDLGVTMRVKFLTTIPDNTSQKFLLVGLQARQHGDSVHQGRVVAVFIDFAAQGLRQCGFSDLEKWYAQTASGSCLMGHKQWYMRRKADADCYVGNKFQDPVDHEDRCECTGHDYECDFGYLADSSGKCSPEGEIPLPAGACTAKQNSYLASSGYRKIPGNTCQGGAKLDEPVRKSCKDVKTPTGQISTQRTDFPAKVVDYLWIPDSPNVLVQLSDSTIWQSTNEGLSWQKVQPLGVGTGYNALFLHMTASPYDRKRAYLVTAGQMVQYTTDGGRTWQFFTAPLEANGLGVPVLDFHPTHADWLIWTGSRDCASSMSATCHAEAYYSQDHGRTWKLVDTYVRVCSWLRDAKLKLNPRTIVCESYIPKEGNQRSPTSTLQIVSGAEFYARRSVLFDHAVAFATFDEYFVVAKLDSNTMTIRFEVSLNGVDWAEARFPPGTSVAHRAYTALESSTDAIFLHVTMNSKPGSEYGTLFKSNSNGTYFSTSIDQVNRNRDGYVDFEKMFGLNGTALVNIVSNANGASISGVKELQSRITHNDGARWKPIPAPAHDSNGNPYKCIDVSCTLHLHSYTERDDPSSTFSSPSAVGQMIGVGNVGKKLLPYAESDTFFTRDGGFTWSEVRKGAHRWEFGDQGSIIVLVDDEGPTDHFVYTLDEGLSWKTHSFGDKLRIRSIVTGPFDRRRKFVLLGQQPHSSSHTTAVHIDFSQLAQRQCHLLENDSESSDFELWSPSELRDELCLFGQQVYYWRRKQHAECYIGDQGIANGGRVTKTCACTDDDFECEFNHYRDVNDRCVLVPGATLLAAHPEAQCRAEGQEYWYERTPYRKIPMSQCEGGPRPDRGKAHHCGPTLRGHGFFWWITMIFGPFMLAGVVAYWWFIKGKVSNAGRIRLPGGGGVDYRDWTVTQTLNSVPYFVIGALGELLAFAKDVAQQLPFFGNRLRRNRGSYGGYRTVSSDEDAEILRDYDEDGLE</sequence>
<dbReference type="PANTHER" id="PTHR12106:SF27">
    <property type="entry name" value="SORTILIN-RELATED RECEPTOR"/>
    <property type="match status" value="1"/>
</dbReference>
<dbReference type="FunFam" id="3.30.60.270:FF:000005">
    <property type="entry name" value="Sortilin"/>
    <property type="match status" value="1"/>
</dbReference>
<evidence type="ECO:0000256" key="7">
    <source>
        <dbReference type="SAM" id="Phobius"/>
    </source>
</evidence>
<evidence type="ECO:0000313" key="10">
    <source>
        <dbReference type="EMBL" id="KDN45461.1"/>
    </source>
</evidence>
<feature type="domain" description="VPS10" evidence="9">
    <location>
        <begin position="66"/>
        <end position="704"/>
    </location>
</feature>
<dbReference type="GO" id="GO:0005829">
    <property type="term" value="C:cytosol"/>
    <property type="evidence" value="ECO:0007669"/>
    <property type="project" value="GOC"/>
</dbReference>
<keyword evidence="5 7" id="KW-0472">Membrane</keyword>
<dbReference type="Gene3D" id="2.10.70.80">
    <property type="match status" value="2"/>
</dbReference>
<name>A0A066VVG0_TILAU</name>
<dbReference type="Proteomes" id="UP000027361">
    <property type="component" value="Unassembled WGS sequence"/>
</dbReference>
<dbReference type="Pfam" id="PF15902">
    <property type="entry name" value="Sortilin-Vps10"/>
    <property type="match status" value="2"/>
</dbReference>
<keyword evidence="3" id="KW-0677">Repeat</keyword>
<dbReference type="SMART" id="SM00602">
    <property type="entry name" value="VPS10"/>
    <property type="match status" value="2"/>
</dbReference>
<evidence type="ECO:0000259" key="9">
    <source>
        <dbReference type="SMART" id="SM00602"/>
    </source>
</evidence>
<keyword evidence="10" id="KW-0378">Hydrolase</keyword>
<dbReference type="Pfam" id="PF15901">
    <property type="entry name" value="Sortilin_C"/>
    <property type="match status" value="2"/>
</dbReference>
<dbReference type="InterPro" id="IPR050310">
    <property type="entry name" value="VPS10-sortilin"/>
</dbReference>
<proteinExistence type="predicted"/>
<dbReference type="RefSeq" id="XP_013243194.1">
    <property type="nucleotide sequence ID" value="XM_013387740.1"/>
</dbReference>
<dbReference type="GO" id="GO:0006896">
    <property type="term" value="P:Golgi to vacuole transport"/>
    <property type="evidence" value="ECO:0007669"/>
    <property type="project" value="TreeGrafter"/>
</dbReference>
<comment type="caution">
    <text evidence="10">The sequence shown here is derived from an EMBL/GenBank/DDBJ whole genome shotgun (WGS) entry which is preliminary data.</text>
</comment>
<dbReference type="FunCoup" id="A0A066VVG0">
    <property type="interactions" value="94"/>
</dbReference>
<keyword evidence="11" id="KW-1185">Reference proteome</keyword>
<dbReference type="OrthoDB" id="443634at2759"/>
<evidence type="ECO:0000256" key="1">
    <source>
        <dbReference type="ARBA" id="ARBA00004370"/>
    </source>
</evidence>
<evidence type="ECO:0000256" key="6">
    <source>
        <dbReference type="ARBA" id="ARBA00023180"/>
    </source>
</evidence>
<feature type="signal peptide" evidence="8">
    <location>
        <begin position="1"/>
        <end position="29"/>
    </location>
</feature>
<gene>
    <name evidence="10" type="ORF">K437DRAFT_256578</name>
</gene>
<dbReference type="InterPro" id="IPR006581">
    <property type="entry name" value="VPS10"/>
</dbReference>
<dbReference type="EMBL" id="JMSN01000042">
    <property type="protein sequence ID" value="KDN45461.1"/>
    <property type="molecule type" value="Genomic_DNA"/>
</dbReference>
<dbReference type="GO" id="GO:0005794">
    <property type="term" value="C:Golgi apparatus"/>
    <property type="evidence" value="ECO:0007669"/>
    <property type="project" value="TreeGrafter"/>
</dbReference>
<dbReference type="OMA" id="ATMSEFI"/>
<evidence type="ECO:0000256" key="8">
    <source>
        <dbReference type="SAM" id="SignalP"/>
    </source>
</evidence>
<dbReference type="InterPro" id="IPR031778">
    <property type="entry name" value="Sortilin_N"/>
</dbReference>
<dbReference type="GO" id="GO:0016787">
    <property type="term" value="F:hydrolase activity"/>
    <property type="evidence" value="ECO:0007669"/>
    <property type="project" value="UniProtKB-KW"/>
</dbReference>
<dbReference type="InterPro" id="IPR031777">
    <property type="entry name" value="Sortilin_C"/>
</dbReference>
<dbReference type="HOGENOM" id="CLU_000700_0_0_1"/>
<dbReference type="STRING" id="1037660.A0A066VVG0"/>
<comment type="subcellular location">
    <subcellularLocation>
        <location evidence="1">Membrane</location>
    </subcellularLocation>
</comment>
<evidence type="ECO:0000256" key="3">
    <source>
        <dbReference type="ARBA" id="ARBA00022737"/>
    </source>
</evidence>
<keyword evidence="6" id="KW-0325">Glycoprotein</keyword>
<keyword evidence="4 7" id="KW-1133">Transmembrane helix</keyword>
<organism evidence="10 11">
    <name type="scientific">Tilletiaria anomala (strain ATCC 24038 / CBS 436.72 / UBC 951)</name>
    <dbReference type="NCBI Taxonomy" id="1037660"/>
    <lineage>
        <taxon>Eukaryota</taxon>
        <taxon>Fungi</taxon>
        <taxon>Dikarya</taxon>
        <taxon>Basidiomycota</taxon>
        <taxon>Ustilaginomycotina</taxon>
        <taxon>Exobasidiomycetes</taxon>
        <taxon>Georgefischeriales</taxon>
        <taxon>Tilletiariaceae</taxon>
        <taxon>Tilletiaria</taxon>
    </lineage>
</organism>
<feature type="domain" description="VPS10" evidence="9">
    <location>
        <begin position="730"/>
        <end position="1372"/>
    </location>
</feature>
<evidence type="ECO:0000256" key="4">
    <source>
        <dbReference type="ARBA" id="ARBA00022989"/>
    </source>
</evidence>
<dbReference type="CDD" id="cd15482">
    <property type="entry name" value="Sialidase_non-viral"/>
    <property type="match status" value="1"/>
</dbReference>
<dbReference type="Gene3D" id="2.130.10.10">
    <property type="entry name" value="YVTN repeat-like/Quinoprotein amine dehydrogenase"/>
    <property type="match status" value="3"/>
</dbReference>
<reference evidence="10 11" key="1">
    <citation type="submission" date="2014-05" db="EMBL/GenBank/DDBJ databases">
        <title>Draft genome sequence of a rare smut relative, Tilletiaria anomala UBC 951.</title>
        <authorList>
            <consortium name="DOE Joint Genome Institute"/>
            <person name="Toome M."/>
            <person name="Kuo A."/>
            <person name="Henrissat B."/>
            <person name="Lipzen A."/>
            <person name="Tritt A."/>
            <person name="Yoshinaga Y."/>
            <person name="Zane M."/>
            <person name="Barry K."/>
            <person name="Grigoriev I.V."/>
            <person name="Spatafora J.W."/>
            <person name="Aimea M.C."/>
        </authorList>
    </citation>
    <scope>NUCLEOTIDE SEQUENCE [LARGE SCALE GENOMIC DNA]</scope>
    <source>
        <strain evidence="10 11">UBC 951</strain>
    </source>
</reference>
<dbReference type="InParanoid" id="A0A066VVG0"/>
<evidence type="ECO:0000256" key="5">
    <source>
        <dbReference type="ARBA" id="ARBA00023136"/>
    </source>
</evidence>
<dbReference type="PANTHER" id="PTHR12106">
    <property type="entry name" value="SORTILIN RELATED"/>
    <property type="match status" value="1"/>
</dbReference>
<dbReference type="Gene3D" id="3.30.60.270">
    <property type="match status" value="2"/>
</dbReference>
<feature type="transmembrane region" description="Helical" evidence="7">
    <location>
        <begin position="1375"/>
        <end position="1397"/>
    </location>
</feature>
<evidence type="ECO:0000313" key="11">
    <source>
        <dbReference type="Proteomes" id="UP000027361"/>
    </source>
</evidence>
<dbReference type="GO" id="GO:0006895">
    <property type="term" value="P:Golgi to endosome transport"/>
    <property type="evidence" value="ECO:0007669"/>
    <property type="project" value="TreeGrafter"/>
</dbReference>
<dbReference type="SUPFAM" id="SSF110296">
    <property type="entry name" value="Oligoxyloglucan reducing end-specific cellobiohydrolase"/>
    <property type="match status" value="3"/>
</dbReference>
<dbReference type="InterPro" id="IPR015943">
    <property type="entry name" value="WD40/YVTN_repeat-like_dom_sf"/>
</dbReference>